<protein>
    <submittedName>
        <fullName evidence="1">Uncharacterized protein</fullName>
    </submittedName>
</protein>
<proteinExistence type="predicted"/>
<dbReference type="RefSeq" id="WP_096464368.1">
    <property type="nucleotide sequence ID" value="NZ_AP017312.1"/>
</dbReference>
<dbReference type="Proteomes" id="UP000217696">
    <property type="component" value="Chromosome"/>
</dbReference>
<dbReference type="KEGG" id="asoc:CB4_01377"/>
<sequence>MFTCRYPTFAKGRILKRDMLENLRDYPRGFLDQYFQAHSDGILAGADMEVEGDTLIVRSGIIRHDGRVYMLEEPCFLPYQATETETIVKIRFKPADIQSDFTVYETELFLDANTHIRSDERELGRFKLKVGARLRQDYQNFYDFATEYNTVNRIHVAYAGRGESTFNPMILRYFAGEMLQSGGLNPYDVAFAMACMNGTLVDRELILHYLTNRLETEYREYTNEQIYKQLGRILEDVKHGGRSRITGKSRLQRMIVD</sequence>
<accession>A0A0U4WEN6</accession>
<keyword evidence="2" id="KW-1185">Reference proteome</keyword>
<organism evidence="1 2">
    <name type="scientific">Aneurinibacillus soli</name>
    <dbReference type="NCBI Taxonomy" id="1500254"/>
    <lineage>
        <taxon>Bacteria</taxon>
        <taxon>Bacillati</taxon>
        <taxon>Bacillota</taxon>
        <taxon>Bacilli</taxon>
        <taxon>Bacillales</taxon>
        <taxon>Paenibacillaceae</taxon>
        <taxon>Aneurinibacillus group</taxon>
        <taxon>Aneurinibacillus</taxon>
    </lineage>
</organism>
<dbReference type="AlphaFoldDB" id="A0A0U4WEN6"/>
<dbReference type="OrthoDB" id="1664853at2"/>
<name>A0A0U4WEN6_9BACL</name>
<gene>
    <name evidence="1" type="ORF">CB4_01377</name>
</gene>
<dbReference type="EMBL" id="AP017312">
    <property type="protein sequence ID" value="BAU27208.1"/>
    <property type="molecule type" value="Genomic_DNA"/>
</dbReference>
<evidence type="ECO:0000313" key="1">
    <source>
        <dbReference type="EMBL" id="BAU27208.1"/>
    </source>
</evidence>
<reference evidence="1 2" key="1">
    <citation type="submission" date="2015-12" db="EMBL/GenBank/DDBJ databases">
        <title>Genome sequence of Aneurinibacillus soli.</title>
        <authorList>
            <person name="Lee J.S."/>
            <person name="Lee K.C."/>
            <person name="Kim K.K."/>
            <person name="Lee B.W."/>
        </authorList>
    </citation>
    <scope>NUCLEOTIDE SEQUENCE [LARGE SCALE GENOMIC DNA]</scope>
    <source>
        <strain evidence="1 2">CB4</strain>
    </source>
</reference>
<evidence type="ECO:0000313" key="2">
    <source>
        <dbReference type="Proteomes" id="UP000217696"/>
    </source>
</evidence>